<gene>
    <name evidence="2" type="ORF">Acr_14g0001320</name>
</gene>
<feature type="compositionally biased region" description="Polar residues" evidence="1">
    <location>
        <begin position="13"/>
        <end position="27"/>
    </location>
</feature>
<evidence type="ECO:0000313" key="2">
    <source>
        <dbReference type="EMBL" id="GFZ00497.1"/>
    </source>
</evidence>
<dbReference type="Proteomes" id="UP000585474">
    <property type="component" value="Unassembled WGS sequence"/>
</dbReference>
<feature type="compositionally biased region" description="Pro residues" evidence="1">
    <location>
        <begin position="168"/>
        <end position="178"/>
    </location>
</feature>
<accession>A0A7J0FQ29</accession>
<feature type="region of interest" description="Disordered" evidence="1">
    <location>
        <begin position="140"/>
        <end position="179"/>
    </location>
</feature>
<feature type="region of interest" description="Disordered" evidence="1">
    <location>
        <begin position="63"/>
        <end position="88"/>
    </location>
</feature>
<feature type="compositionally biased region" description="Pro residues" evidence="1">
    <location>
        <begin position="71"/>
        <end position="80"/>
    </location>
</feature>
<feature type="region of interest" description="Disordered" evidence="1">
    <location>
        <begin position="1"/>
        <end position="27"/>
    </location>
</feature>
<dbReference type="AlphaFoldDB" id="A0A7J0FQ29"/>
<comment type="caution">
    <text evidence="2">The sequence shown here is derived from an EMBL/GenBank/DDBJ whole genome shotgun (WGS) entry which is preliminary data.</text>
</comment>
<evidence type="ECO:0000313" key="3">
    <source>
        <dbReference type="Proteomes" id="UP000585474"/>
    </source>
</evidence>
<evidence type="ECO:0000256" key="1">
    <source>
        <dbReference type="SAM" id="MobiDB-lite"/>
    </source>
</evidence>
<feature type="compositionally biased region" description="Low complexity" evidence="1">
    <location>
        <begin position="144"/>
        <end position="156"/>
    </location>
</feature>
<keyword evidence="3" id="KW-1185">Reference proteome</keyword>
<name>A0A7J0FQ29_9ERIC</name>
<sequence>MPTPLSAAAQRHQPATTPTASHHLPTGSTAYSMASNVNAFCNGKTNRTSSRSSRAPIGLHLRHVGRNRNPSQPPQPPCNPKPNQSSLPSHLAIQNQINRNPGHQYPRSIVSLSLSVCPRNEAPNHARDLQLCSIQPWIAEGSRSTPPNSNQPSSPTIRIHDQNHMGKPPSPHALPPSPRDLSIAQIETTNPRPDLSITRAIHRNLSITKFTPLN</sequence>
<organism evidence="2 3">
    <name type="scientific">Actinidia rufa</name>
    <dbReference type="NCBI Taxonomy" id="165716"/>
    <lineage>
        <taxon>Eukaryota</taxon>
        <taxon>Viridiplantae</taxon>
        <taxon>Streptophyta</taxon>
        <taxon>Embryophyta</taxon>
        <taxon>Tracheophyta</taxon>
        <taxon>Spermatophyta</taxon>
        <taxon>Magnoliopsida</taxon>
        <taxon>eudicotyledons</taxon>
        <taxon>Gunneridae</taxon>
        <taxon>Pentapetalae</taxon>
        <taxon>asterids</taxon>
        <taxon>Ericales</taxon>
        <taxon>Actinidiaceae</taxon>
        <taxon>Actinidia</taxon>
    </lineage>
</organism>
<protein>
    <submittedName>
        <fullName evidence="2">Uncharacterized protein</fullName>
    </submittedName>
</protein>
<dbReference type="EMBL" id="BJWL01000014">
    <property type="protein sequence ID" value="GFZ00497.1"/>
    <property type="molecule type" value="Genomic_DNA"/>
</dbReference>
<reference evidence="2 3" key="1">
    <citation type="submission" date="2019-07" db="EMBL/GenBank/DDBJ databases">
        <title>De Novo Assembly of kiwifruit Actinidia rufa.</title>
        <authorList>
            <person name="Sugita-Konishi S."/>
            <person name="Sato K."/>
            <person name="Mori E."/>
            <person name="Abe Y."/>
            <person name="Kisaki G."/>
            <person name="Hamano K."/>
            <person name="Suezawa K."/>
            <person name="Otani M."/>
            <person name="Fukuda T."/>
            <person name="Manabe T."/>
            <person name="Gomi K."/>
            <person name="Tabuchi M."/>
            <person name="Akimitsu K."/>
            <person name="Kataoka I."/>
        </authorList>
    </citation>
    <scope>NUCLEOTIDE SEQUENCE [LARGE SCALE GENOMIC DNA]</scope>
    <source>
        <strain evidence="3">cv. Fuchu</strain>
    </source>
</reference>
<proteinExistence type="predicted"/>